<evidence type="ECO:0000313" key="1">
    <source>
        <dbReference type="EnsemblMetazoa" id="GPPI006383-PA"/>
    </source>
</evidence>
<dbReference type="EnsemblMetazoa" id="GPPI006383-RA">
    <property type="protein sequence ID" value="GPPI006383-PA"/>
    <property type="gene ID" value="GPPI006383"/>
</dbReference>
<dbReference type="PANTHER" id="PTHR10773">
    <property type="entry name" value="DNA-DIRECTED RNA POLYMERASES I, II, AND III SUBUNIT RPABC2"/>
    <property type="match status" value="1"/>
</dbReference>
<organism evidence="1 2">
    <name type="scientific">Glossina palpalis gambiensis</name>
    <dbReference type="NCBI Taxonomy" id="67801"/>
    <lineage>
        <taxon>Eukaryota</taxon>
        <taxon>Metazoa</taxon>
        <taxon>Ecdysozoa</taxon>
        <taxon>Arthropoda</taxon>
        <taxon>Hexapoda</taxon>
        <taxon>Insecta</taxon>
        <taxon>Pterygota</taxon>
        <taxon>Neoptera</taxon>
        <taxon>Endopterygota</taxon>
        <taxon>Diptera</taxon>
        <taxon>Brachycera</taxon>
        <taxon>Muscomorpha</taxon>
        <taxon>Hippoboscoidea</taxon>
        <taxon>Glossinidae</taxon>
        <taxon>Glossina</taxon>
    </lineage>
</organism>
<reference evidence="2" key="1">
    <citation type="submission" date="2015-01" db="EMBL/GenBank/DDBJ databases">
        <authorList>
            <person name="Aksoy S."/>
            <person name="Warren W."/>
            <person name="Wilson R.K."/>
        </authorList>
    </citation>
    <scope>NUCLEOTIDE SEQUENCE [LARGE SCALE GENOMIC DNA]</scope>
    <source>
        <strain evidence="2">IAEA</strain>
    </source>
</reference>
<accession>A0A1B0ARY7</accession>
<sequence length="269" mass="31452">MSSDSGSAYDKRNMHVYNLGFHNFHNENAKMYALDETIASRGSQEVASCILKYIRDITTQKHVIAYSDACSGQNRNINTALIWLKIVHLSDNNVETVDHKFMVSGHSFLPNDRDFGLIETKIKNTNYLYIPEHYYNLIESCKKRNPFLVVQMAQKDFISTKQLKESTNNRKKTTNGEAVSWLKIQWIRFLKNAPYKMFYKTSLDDNSEFKVIDLSPKRGRPRIFENIDLLPLYTSIRPITEEKREDMMNLLPYIPPIFHKHFISLNTNK</sequence>
<keyword evidence="2" id="KW-1185">Reference proteome</keyword>
<dbReference type="AlphaFoldDB" id="A0A1B0ARY7"/>
<dbReference type="Proteomes" id="UP000092460">
    <property type="component" value="Unassembled WGS sequence"/>
</dbReference>
<evidence type="ECO:0000313" key="2">
    <source>
        <dbReference type="Proteomes" id="UP000092460"/>
    </source>
</evidence>
<name>A0A1B0ARY7_9MUSC</name>
<protein>
    <submittedName>
        <fullName evidence="1">Uncharacterized protein</fullName>
    </submittedName>
</protein>
<reference evidence="1" key="2">
    <citation type="submission" date="2020-05" db="UniProtKB">
        <authorList>
            <consortium name="EnsemblMetazoa"/>
        </authorList>
    </citation>
    <scope>IDENTIFICATION</scope>
    <source>
        <strain evidence="1">IAEA</strain>
    </source>
</reference>
<dbReference type="PANTHER" id="PTHR10773:SF19">
    <property type="match status" value="1"/>
</dbReference>
<proteinExistence type="predicted"/>
<dbReference type="EMBL" id="JXJN01002619">
    <property type="status" value="NOT_ANNOTATED_CDS"/>
    <property type="molecule type" value="Genomic_DNA"/>
</dbReference>
<dbReference type="VEuPathDB" id="VectorBase:GPPI006383"/>